<proteinExistence type="predicted"/>
<name>A0A0F9HX23_9ZZZZ</name>
<comment type="caution">
    <text evidence="1">The sequence shown here is derived from an EMBL/GenBank/DDBJ whole genome shotgun (WGS) entry which is preliminary data.</text>
</comment>
<reference evidence="1" key="1">
    <citation type="journal article" date="2015" name="Nature">
        <title>Complex archaea that bridge the gap between prokaryotes and eukaryotes.</title>
        <authorList>
            <person name="Spang A."/>
            <person name="Saw J.H."/>
            <person name="Jorgensen S.L."/>
            <person name="Zaremba-Niedzwiedzka K."/>
            <person name="Martijn J."/>
            <person name="Lind A.E."/>
            <person name="van Eijk R."/>
            <person name="Schleper C."/>
            <person name="Guy L."/>
            <person name="Ettema T.J."/>
        </authorList>
    </citation>
    <scope>NUCLEOTIDE SEQUENCE</scope>
</reference>
<gene>
    <name evidence="1" type="ORF">LCGC14_1653030</name>
</gene>
<organism evidence="1">
    <name type="scientific">marine sediment metagenome</name>
    <dbReference type="NCBI Taxonomy" id="412755"/>
    <lineage>
        <taxon>unclassified sequences</taxon>
        <taxon>metagenomes</taxon>
        <taxon>ecological metagenomes</taxon>
    </lineage>
</organism>
<accession>A0A0F9HX23</accession>
<dbReference type="EMBL" id="LAZR01013929">
    <property type="protein sequence ID" value="KKM19697.1"/>
    <property type="molecule type" value="Genomic_DNA"/>
</dbReference>
<dbReference type="AlphaFoldDB" id="A0A0F9HX23"/>
<evidence type="ECO:0000313" key="1">
    <source>
        <dbReference type="EMBL" id="KKM19697.1"/>
    </source>
</evidence>
<sequence>MGLVKEPKTGDWYRPVDLGTESVADLPHAEGFAPVEEVAVAVPAEGEVIPLEAPAEAVEAVELAPEVAPEVTPEITAEQEARAALEVAEGIRGITREPDLIIEADEVVKAAQRDLDAIVAAREAAPAVAEAEVTIQRDVRNKLARATPDTELLGKHTA</sequence>
<protein>
    <submittedName>
        <fullName evidence="1">Uncharacterized protein</fullName>
    </submittedName>
</protein>
<feature type="non-terminal residue" evidence="1">
    <location>
        <position position="158"/>
    </location>
</feature>